<organism evidence="2 3">
    <name type="scientific">Funneliformis geosporum</name>
    <dbReference type="NCBI Taxonomy" id="1117311"/>
    <lineage>
        <taxon>Eukaryota</taxon>
        <taxon>Fungi</taxon>
        <taxon>Fungi incertae sedis</taxon>
        <taxon>Mucoromycota</taxon>
        <taxon>Glomeromycotina</taxon>
        <taxon>Glomeromycetes</taxon>
        <taxon>Glomerales</taxon>
        <taxon>Glomeraceae</taxon>
        <taxon>Funneliformis</taxon>
    </lineage>
</organism>
<gene>
    <name evidence="2" type="ORF">FWILDA_LOCUS5834</name>
</gene>
<dbReference type="Gene3D" id="1.25.40.420">
    <property type="match status" value="1"/>
</dbReference>
<dbReference type="AlphaFoldDB" id="A0A9W4SKL7"/>
<accession>A0A9W4SKL7</accession>
<keyword evidence="3" id="KW-1185">Reference proteome</keyword>
<dbReference type="InterPro" id="IPR011333">
    <property type="entry name" value="SKP1/BTB/POZ_sf"/>
</dbReference>
<dbReference type="Proteomes" id="UP001153678">
    <property type="component" value="Unassembled WGS sequence"/>
</dbReference>
<dbReference type="OrthoDB" id="298084at2759"/>
<dbReference type="PANTHER" id="PTHR45774:SF3">
    <property type="entry name" value="BTB (POZ) DOMAIN-CONTAINING 2B-RELATED"/>
    <property type="match status" value="1"/>
</dbReference>
<dbReference type="Pfam" id="PF07534">
    <property type="entry name" value="TLD"/>
    <property type="match status" value="1"/>
</dbReference>
<dbReference type="SUPFAM" id="SSF54695">
    <property type="entry name" value="POZ domain"/>
    <property type="match status" value="1"/>
</dbReference>
<dbReference type="GO" id="GO:0043066">
    <property type="term" value="P:negative regulation of apoptotic process"/>
    <property type="evidence" value="ECO:0007669"/>
    <property type="project" value="InterPro"/>
</dbReference>
<comment type="caution">
    <text evidence="2">The sequence shown here is derived from an EMBL/GenBank/DDBJ whole genome shotgun (WGS) entry which is preliminary data.</text>
</comment>
<sequence length="526" mass="59666">MEAAVLSFLDSLIGSEGVKGALIADEHGLCLGAKGIANSNSAGFISSIAIYAKSLHDDPNVQVPTIKIETDKSKLSKDIGKIINLNDECNVTLKIGLQPNQKEFKAHSLILRARYIYNGTIDLHDQEPSDMLDILCAADELIIDELIEYIQTYLIQNRQTWIIENLIEILNMVSSRPTLSTLTNLCLEEITLLNPSTFFESESFLNMNEVALVELLKRDDICMKESKLWNCVLKWGIANTPSLSYDLEDEVISNTSREQSCNDTYLCKLTSEDYQALERTLKNCIPLIRFLDIPSNEFNKMVSKSKILPKKLLDDINHYHLTGEVHSTQIYNITSPRSCGLQIDSKIINQKQAAILVNWIDGHDISYPIPYTIKLLFRASEGNNDPKLFHEKCDNVGPTFIVIKIRDSNCLVGGYNPLNDSWKRSWFYPARGQKECFIFSIDSSDKILDKSPKLSNVVPEHKKDAIFDHPWNGPCFGTGPDLWVNIDFNNPIGHAIRKSYQHSIMKSRDFRWEDWEVFSVKKNIPG</sequence>
<evidence type="ECO:0000259" key="1">
    <source>
        <dbReference type="PROSITE" id="PS51886"/>
    </source>
</evidence>
<reference evidence="2" key="1">
    <citation type="submission" date="2022-08" db="EMBL/GenBank/DDBJ databases">
        <authorList>
            <person name="Kallberg Y."/>
            <person name="Tangrot J."/>
            <person name="Rosling A."/>
        </authorList>
    </citation>
    <scope>NUCLEOTIDE SEQUENCE</scope>
    <source>
        <strain evidence="2">Wild A</strain>
    </source>
</reference>
<name>A0A9W4SKL7_9GLOM</name>
<dbReference type="Gene3D" id="3.30.450.30">
    <property type="entry name" value="Dynein light chain 2a, cytoplasmic"/>
    <property type="match status" value="1"/>
</dbReference>
<dbReference type="EMBL" id="CAMKVN010001000">
    <property type="protein sequence ID" value="CAI2172939.1"/>
    <property type="molecule type" value="Genomic_DNA"/>
</dbReference>
<dbReference type="InterPro" id="IPR024135">
    <property type="entry name" value="LAMTOR5"/>
</dbReference>
<evidence type="ECO:0000313" key="2">
    <source>
        <dbReference type="EMBL" id="CAI2172939.1"/>
    </source>
</evidence>
<dbReference type="InterPro" id="IPR006571">
    <property type="entry name" value="TLDc_dom"/>
</dbReference>
<protein>
    <submittedName>
        <fullName evidence="2">5990_t:CDS:1</fullName>
    </submittedName>
</protein>
<dbReference type="Gene3D" id="3.30.710.10">
    <property type="entry name" value="Potassium Channel Kv1.1, Chain A"/>
    <property type="match status" value="1"/>
</dbReference>
<dbReference type="Pfam" id="PF16672">
    <property type="entry name" value="LAMTOR5"/>
    <property type="match status" value="1"/>
</dbReference>
<proteinExistence type="predicted"/>
<dbReference type="Pfam" id="PF07707">
    <property type="entry name" value="BACK"/>
    <property type="match status" value="1"/>
</dbReference>
<dbReference type="PANTHER" id="PTHR45774">
    <property type="entry name" value="BTB/POZ DOMAIN-CONTAINING"/>
    <property type="match status" value="1"/>
</dbReference>
<dbReference type="GO" id="GO:0071986">
    <property type="term" value="C:Ragulator complex"/>
    <property type="evidence" value="ECO:0007669"/>
    <property type="project" value="InterPro"/>
</dbReference>
<evidence type="ECO:0000313" key="3">
    <source>
        <dbReference type="Proteomes" id="UP001153678"/>
    </source>
</evidence>
<feature type="domain" description="TLDc" evidence="1">
    <location>
        <begin position="346"/>
        <end position="521"/>
    </location>
</feature>
<dbReference type="InterPro" id="IPR011705">
    <property type="entry name" value="BACK"/>
</dbReference>
<dbReference type="PROSITE" id="PS51886">
    <property type="entry name" value="TLDC"/>
    <property type="match status" value="1"/>
</dbReference>